<evidence type="ECO:0000256" key="2">
    <source>
        <dbReference type="ARBA" id="ARBA00022980"/>
    </source>
</evidence>
<dbReference type="HAMAP" id="MF_01320_B">
    <property type="entry name" value="Ribosomal_uL2_B"/>
    <property type="match status" value="1"/>
</dbReference>
<dbReference type="InterPro" id="IPR014726">
    <property type="entry name" value="Ribosomal_uL2_dom3"/>
</dbReference>
<comment type="function">
    <text evidence="5">One of the primary rRNA binding proteins. Required for association of the 30S and 50S subunits to form the 70S ribosome, for tRNA binding and peptide bond formation. It has been suggested to have peptidyltransferase activity; this is somewhat controversial. Makes several contacts with the 16S rRNA in the 70S ribosome.</text>
</comment>
<dbReference type="InterPro" id="IPR014722">
    <property type="entry name" value="Rib_uL2_dom2"/>
</dbReference>
<sequence>MAVKVYKPTTPGRRKSSVQDFSDVTKTRPEKNLTAVLNKKSGRNNTGRITVRHRGGGAKRLYRVVDFKRQDYDVVYEVVAIEYDPNRNSRIALVVSPDNTRSYILAAEGMKVGDKVVSSLNKIEAVTGNRMPLKHIPVGLFVYNVELTPLRGGQIIKGAGTGVQLQISDNGMAQFKLPSGEVRLISEDCSATIGKVSNPDYKLVRWGKAGRMRHKGWKPTVKGKNMNPVDHPHGGGEGHSPIGLKTGPKTPWGKKALGVKTRERGKWSDKFIVSRRKK</sequence>
<keyword evidence="3 5" id="KW-0687">Ribonucleoprotein</keyword>
<keyword evidence="2 5" id="KW-0689">Ribosomal protein</keyword>
<evidence type="ECO:0000256" key="4">
    <source>
        <dbReference type="ARBA" id="ARBA00035242"/>
    </source>
</evidence>
<organism evidence="9 10">
    <name type="scientific">Candidatus Magasanikbacteria bacterium RIFCSPHIGHO2_01_FULL_33_34</name>
    <dbReference type="NCBI Taxonomy" id="1798671"/>
    <lineage>
        <taxon>Bacteria</taxon>
        <taxon>Candidatus Magasanikiibacteriota</taxon>
    </lineage>
</organism>
<dbReference type="SUPFAM" id="SSF50249">
    <property type="entry name" value="Nucleic acid-binding proteins"/>
    <property type="match status" value="1"/>
</dbReference>
<dbReference type="InterPro" id="IPR022669">
    <property type="entry name" value="Ribosomal_uL2_C"/>
</dbReference>
<comment type="subunit">
    <text evidence="5">Part of the 50S ribosomal subunit. Forms a bridge to the 30S subunit in the 70S ribosome.</text>
</comment>
<dbReference type="Pfam" id="PF03947">
    <property type="entry name" value="Ribosomal_L2_C"/>
    <property type="match status" value="1"/>
</dbReference>
<dbReference type="Proteomes" id="UP000177067">
    <property type="component" value="Unassembled WGS sequence"/>
</dbReference>
<dbReference type="SMART" id="SM01383">
    <property type="entry name" value="Ribosomal_L2"/>
    <property type="match status" value="1"/>
</dbReference>
<dbReference type="Pfam" id="PF00181">
    <property type="entry name" value="Ribosomal_L2_N"/>
    <property type="match status" value="1"/>
</dbReference>
<dbReference type="GO" id="GO:0002181">
    <property type="term" value="P:cytoplasmic translation"/>
    <property type="evidence" value="ECO:0007669"/>
    <property type="project" value="TreeGrafter"/>
</dbReference>
<feature type="domain" description="Large ribosomal subunit protein uL2 C-terminal" evidence="7">
    <location>
        <begin position="125"/>
        <end position="255"/>
    </location>
</feature>
<feature type="region of interest" description="Disordered" evidence="6">
    <location>
        <begin position="1"/>
        <end position="20"/>
    </location>
</feature>
<feature type="region of interest" description="Disordered" evidence="6">
    <location>
        <begin position="215"/>
        <end position="263"/>
    </location>
</feature>
<dbReference type="GO" id="GO:0016740">
    <property type="term" value="F:transferase activity"/>
    <property type="evidence" value="ECO:0007669"/>
    <property type="project" value="InterPro"/>
</dbReference>
<dbReference type="PANTHER" id="PTHR13691:SF5">
    <property type="entry name" value="LARGE RIBOSOMAL SUBUNIT PROTEIN UL2M"/>
    <property type="match status" value="1"/>
</dbReference>
<name>A0A1F6LLC9_9BACT</name>
<keyword evidence="5" id="KW-0699">rRNA-binding</keyword>
<dbReference type="EMBL" id="MFPS01000002">
    <property type="protein sequence ID" value="OGH60197.1"/>
    <property type="molecule type" value="Genomic_DNA"/>
</dbReference>
<dbReference type="InterPro" id="IPR002171">
    <property type="entry name" value="Ribosomal_uL2"/>
</dbReference>
<dbReference type="PANTHER" id="PTHR13691">
    <property type="entry name" value="RIBOSOMAL PROTEIN L2"/>
    <property type="match status" value="1"/>
</dbReference>
<dbReference type="GO" id="GO:0003735">
    <property type="term" value="F:structural constituent of ribosome"/>
    <property type="evidence" value="ECO:0007669"/>
    <property type="project" value="InterPro"/>
</dbReference>
<evidence type="ECO:0000256" key="5">
    <source>
        <dbReference type="HAMAP-Rule" id="MF_01320"/>
    </source>
</evidence>
<reference evidence="9 10" key="1">
    <citation type="journal article" date="2016" name="Nat. Commun.">
        <title>Thousands of microbial genomes shed light on interconnected biogeochemical processes in an aquifer system.</title>
        <authorList>
            <person name="Anantharaman K."/>
            <person name="Brown C.T."/>
            <person name="Hug L.A."/>
            <person name="Sharon I."/>
            <person name="Castelle C.J."/>
            <person name="Probst A.J."/>
            <person name="Thomas B.C."/>
            <person name="Singh A."/>
            <person name="Wilkins M.J."/>
            <person name="Karaoz U."/>
            <person name="Brodie E.L."/>
            <person name="Williams K.H."/>
            <person name="Hubbard S.S."/>
            <person name="Banfield J.F."/>
        </authorList>
    </citation>
    <scope>NUCLEOTIDE SEQUENCE [LARGE SCALE GENOMIC DNA]</scope>
</reference>
<dbReference type="Gene3D" id="2.40.50.140">
    <property type="entry name" value="Nucleic acid-binding proteins"/>
    <property type="match status" value="1"/>
</dbReference>
<evidence type="ECO:0000259" key="8">
    <source>
        <dbReference type="SMART" id="SM01383"/>
    </source>
</evidence>
<keyword evidence="5" id="KW-0694">RNA-binding</keyword>
<dbReference type="GO" id="GO:0019843">
    <property type="term" value="F:rRNA binding"/>
    <property type="evidence" value="ECO:0007669"/>
    <property type="project" value="UniProtKB-UniRule"/>
</dbReference>
<comment type="caution">
    <text evidence="9">The sequence shown here is derived from an EMBL/GenBank/DDBJ whole genome shotgun (WGS) entry which is preliminary data.</text>
</comment>
<dbReference type="InterPro" id="IPR012340">
    <property type="entry name" value="NA-bd_OB-fold"/>
</dbReference>
<evidence type="ECO:0000256" key="1">
    <source>
        <dbReference type="ARBA" id="ARBA00005636"/>
    </source>
</evidence>
<dbReference type="FunFam" id="4.10.950.10:FF:000001">
    <property type="entry name" value="50S ribosomal protein L2"/>
    <property type="match status" value="1"/>
</dbReference>
<dbReference type="Gene3D" id="2.30.30.30">
    <property type="match status" value="1"/>
</dbReference>
<comment type="similarity">
    <text evidence="1 5">Belongs to the universal ribosomal protein uL2 family.</text>
</comment>
<dbReference type="PIRSF" id="PIRSF002158">
    <property type="entry name" value="Ribosomal_L2"/>
    <property type="match status" value="1"/>
</dbReference>
<accession>A0A1F6LLC9</accession>
<protein>
    <recommendedName>
        <fullName evidence="4 5">Large ribosomal subunit protein uL2</fullName>
    </recommendedName>
</protein>
<evidence type="ECO:0000313" key="10">
    <source>
        <dbReference type="Proteomes" id="UP000177067"/>
    </source>
</evidence>
<dbReference type="Gene3D" id="4.10.950.10">
    <property type="entry name" value="Ribosomal protein L2, domain 3"/>
    <property type="match status" value="1"/>
</dbReference>
<proteinExistence type="inferred from homology"/>
<dbReference type="InterPro" id="IPR005880">
    <property type="entry name" value="Ribosomal_uL2_bac/org-type"/>
</dbReference>
<dbReference type="AlphaFoldDB" id="A0A1F6LLC9"/>
<dbReference type="InterPro" id="IPR022666">
    <property type="entry name" value="Ribosomal_uL2_RNA-bd_dom"/>
</dbReference>
<feature type="domain" description="Large ribosomal subunit protein uL2 RNA-binding" evidence="8">
    <location>
        <begin position="42"/>
        <end position="118"/>
    </location>
</feature>
<dbReference type="GO" id="GO:0015934">
    <property type="term" value="C:large ribosomal subunit"/>
    <property type="evidence" value="ECO:0007669"/>
    <property type="project" value="InterPro"/>
</dbReference>
<dbReference type="SMART" id="SM01382">
    <property type="entry name" value="Ribosomal_L2_C"/>
    <property type="match status" value="1"/>
</dbReference>
<evidence type="ECO:0000256" key="6">
    <source>
        <dbReference type="SAM" id="MobiDB-lite"/>
    </source>
</evidence>
<evidence type="ECO:0000313" key="9">
    <source>
        <dbReference type="EMBL" id="OGH60197.1"/>
    </source>
</evidence>
<dbReference type="SUPFAM" id="SSF50104">
    <property type="entry name" value="Translation proteins SH3-like domain"/>
    <property type="match status" value="1"/>
</dbReference>
<dbReference type="InterPro" id="IPR008991">
    <property type="entry name" value="Translation_prot_SH3-like_sf"/>
</dbReference>
<evidence type="ECO:0000259" key="7">
    <source>
        <dbReference type="SMART" id="SM01382"/>
    </source>
</evidence>
<evidence type="ECO:0000256" key="3">
    <source>
        <dbReference type="ARBA" id="ARBA00023274"/>
    </source>
</evidence>
<gene>
    <name evidence="5" type="primary">rplB</name>
    <name evidence="9" type="ORF">A2725_04815</name>
</gene>
<dbReference type="NCBIfam" id="TIGR01171">
    <property type="entry name" value="rplB_bact"/>
    <property type="match status" value="1"/>
</dbReference>